<dbReference type="RefSeq" id="WP_154078444.1">
    <property type="nucleotide sequence ID" value="NZ_CP045929.1"/>
</dbReference>
<feature type="compositionally biased region" description="Low complexity" evidence="1">
    <location>
        <begin position="238"/>
        <end position="249"/>
    </location>
</feature>
<reference evidence="3" key="1">
    <citation type="submission" date="2019-11" db="EMBL/GenBank/DDBJ databases">
        <title>The complete genome sequence of Saccharopolyspora sp. E2A.</title>
        <authorList>
            <person name="Zhang G."/>
        </authorList>
    </citation>
    <scope>NUCLEOTIDE SEQUENCE [LARGE SCALE GENOMIC DNA]</scope>
    <source>
        <strain evidence="3">E2A</strain>
    </source>
</reference>
<dbReference type="KEGG" id="sace:GIY23_22350"/>
<dbReference type="EMBL" id="CP045929">
    <property type="protein sequence ID" value="QGK71876.1"/>
    <property type="molecule type" value="Genomic_DNA"/>
</dbReference>
<sequence length="270" mass="26725">MSQPDRRTGSGRMRRLLARVAVVAGATVAGTSAACLIGCGLSMADENAGGVLGPVQDRVVEVAGTVEPVLGQADEGIPAVVDEVPAVVDEVPAVVEDVTPPAVELPSAPLPDVEPVLDVPLPETLPEPDVPAPERPDTAPAEPAPADTSQRGPEVPGQAAPAPPAVSSVVVPTPMTTVADAPADRAVLAAPGPSIEDDADPAPPLPPLLGTAPAPPATGSVGDWPGTPSADRTSGLRTAPAPDAGTTTALRTAAQHVPGAPRPQPGTTPD</sequence>
<organism evidence="2 3">
    <name type="scientific">Allosaccharopolyspora coralli</name>
    <dbReference type="NCBI Taxonomy" id="2665642"/>
    <lineage>
        <taxon>Bacteria</taxon>
        <taxon>Bacillati</taxon>
        <taxon>Actinomycetota</taxon>
        <taxon>Actinomycetes</taxon>
        <taxon>Pseudonocardiales</taxon>
        <taxon>Pseudonocardiaceae</taxon>
        <taxon>Allosaccharopolyspora</taxon>
    </lineage>
</organism>
<feature type="region of interest" description="Disordered" evidence="1">
    <location>
        <begin position="191"/>
        <end position="270"/>
    </location>
</feature>
<dbReference type="AlphaFoldDB" id="A0A5Q3QER4"/>
<gene>
    <name evidence="2" type="ORF">GIY23_22350</name>
</gene>
<protein>
    <submittedName>
        <fullName evidence="2">Uncharacterized protein</fullName>
    </submittedName>
</protein>
<evidence type="ECO:0000313" key="2">
    <source>
        <dbReference type="EMBL" id="QGK71876.1"/>
    </source>
</evidence>
<feature type="region of interest" description="Disordered" evidence="1">
    <location>
        <begin position="103"/>
        <end position="168"/>
    </location>
</feature>
<proteinExistence type="predicted"/>
<feature type="compositionally biased region" description="Pro residues" evidence="1">
    <location>
        <begin position="260"/>
        <end position="270"/>
    </location>
</feature>
<feature type="compositionally biased region" description="Low complexity" evidence="1">
    <location>
        <begin position="138"/>
        <end position="148"/>
    </location>
</feature>
<accession>A0A5Q3QER4</accession>
<dbReference type="PROSITE" id="PS51257">
    <property type="entry name" value="PROKAR_LIPOPROTEIN"/>
    <property type="match status" value="1"/>
</dbReference>
<dbReference type="Proteomes" id="UP000371041">
    <property type="component" value="Chromosome"/>
</dbReference>
<name>A0A5Q3QER4_9PSEU</name>
<keyword evidence="3" id="KW-1185">Reference proteome</keyword>
<feature type="compositionally biased region" description="Low complexity" evidence="1">
    <location>
        <begin position="103"/>
        <end position="122"/>
    </location>
</feature>
<evidence type="ECO:0000256" key="1">
    <source>
        <dbReference type="SAM" id="MobiDB-lite"/>
    </source>
</evidence>
<evidence type="ECO:0000313" key="3">
    <source>
        <dbReference type="Proteomes" id="UP000371041"/>
    </source>
</evidence>
<feature type="compositionally biased region" description="Low complexity" evidence="1">
    <location>
        <begin position="155"/>
        <end position="168"/>
    </location>
</feature>